<dbReference type="InterPro" id="IPR029058">
    <property type="entry name" value="AB_hydrolase_fold"/>
</dbReference>
<sequence length="361" mass="41733">MDIPNKGTNLKVFRWSDKGRESALKIAAQDYVLHGNIGHSYRFIKRKLLKGIYPKYKDIHYSIIPPKESYNYWDNRLIVRMLGFSDHYNTSVFGRNFRRDFRSLKDSITKNTFILEIGDINLIAGSFYSNTNNFSDYEQQIGELIKRVTQKYNIPKSKVVMYGTSRGATGALLNGANNNYKIVVADPVIDDTAWLNMNDSHFVNGVRKVDLTEQVSEAIEGYKLSSNEAYILGTSNVGVTFAAHLRLPLNKITLLDMRMKIYEHAVINSKSVPIQLAVINYLLAKEDVIRVNSYEELDNGVVFEVKDLMSNSIPLDNIDKFRIRVDDIFLNKDKFSRQYIEKFGFTLQDKNETFEYWYRIS</sequence>
<proteinExistence type="predicted"/>
<dbReference type="NCBIfam" id="NF033892">
    <property type="entry name" value="XcbB_CpsF_sero"/>
    <property type="match status" value="1"/>
</dbReference>
<accession>G0UGC7</accession>
<evidence type="ECO:0000313" key="1">
    <source>
        <dbReference type="EMBL" id="CCC56810.1"/>
    </source>
</evidence>
<dbReference type="AlphaFoldDB" id="G0UGC7"/>
<name>G0UGC7_9LACO</name>
<dbReference type="Gene3D" id="3.40.50.1820">
    <property type="entry name" value="alpha/beta hydrolase"/>
    <property type="match status" value="1"/>
</dbReference>
<reference evidence="1" key="1">
    <citation type="journal article" date="2011" name="J. Bacteriol.">
        <title>Genome Sequence of Weissella thailandensis fsh4-2.</title>
        <authorList>
            <person name="Benomar N."/>
            <person name="Abriouel H."/>
            <person name="Lee H."/>
            <person name="Cho G.S."/>
            <person name="Huch M."/>
            <person name="Pulido R.P."/>
            <person name="Holzapfel W.H."/>
            <person name="Galvez A."/>
            <person name="Franz C.M."/>
        </authorList>
    </citation>
    <scope>NUCLEOTIDE SEQUENCE</scope>
    <source>
        <strain evidence="1">Fsh4-2</strain>
    </source>
</reference>
<protein>
    <submittedName>
        <fullName evidence="1">Uncharacterized protein</fullName>
    </submittedName>
</protein>
<dbReference type="EMBL" id="HE575154">
    <property type="protein sequence ID" value="CCC56810.1"/>
    <property type="molecule type" value="Genomic_DNA"/>
</dbReference>
<organism evidence="1">
    <name type="scientific">Weissella thailandensis fsh4-2</name>
    <dbReference type="NCBI Taxonomy" id="1056112"/>
    <lineage>
        <taxon>Bacteria</taxon>
        <taxon>Bacillati</taxon>
        <taxon>Bacillota</taxon>
        <taxon>Bacilli</taxon>
        <taxon>Lactobacillales</taxon>
        <taxon>Lactobacillaceae</taxon>
        <taxon>Weissella</taxon>
    </lineage>
</organism>
<dbReference type="ESTHER" id="9lact-g0ugc7">
    <property type="family name" value="XcbB_CpsF_sero"/>
</dbReference>
<reference evidence="1" key="2">
    <citation type="submission" date="2011-07" db="EMBL/GenBank/DDBJ databases">
        <authorList>
            <person name="Franz C."/>
        </authorList>
    </citation>
    <scope>NUCLEOTIDE SEQUENCE</scope>
    <source>
        <strain evidence="1">Fsh4-2</strain>
    </source>
</reference>
<gene>
    <name evidence="1" type="ORF">WT2_00812</name>
</gene>
<dbReference type="SUPFAM" id="SSF53474">
    <property type="entry name" value="alpha/beta-Hydrolases"/>
    <property type="match status" value="1"/>
</dbReference>